<evidence type="ECO:0000259" key="7">
    <source>
        <dbReference type="Pfam" id="PF06271"/>
    </source>
</evidence>
<feature type="domain" description="RDD" evidence="7">
    <location>
        <begin position="16"/>
        <end position="123"/>
    </location>
</feature>
<evidence type="ECO:0000313" key="9">
    <source>
        <dbReference type="EMBL" id="VEH99625.1"/>
    </source>
</evidence>
<dbReference type="Proteomes" id="UP000028349">
    <property type="component" value="Unassembled WGS sequence"/>
</dbReference>
<keyword evidence="2" id="KW-1003">Cell membrane</keyword>
<name>A0A448NRL6_9FLAO</name>
<feature type="transmembrane region" description="Helical" evidence="6">
    <location>
        <begin position="20"/>
        <end position="45"/>
    </location>
</feature>
<reference evidence="8 10" key="1">
    <citation type="submission" date="2014-07" db="EMBL/GenBank/DDBJ databases">
        <authorList>
            <person name="Pisani N.G."/>
            <person name="Newman J.D."/>
        </authorList>
    </citation>
    <scope>NUCLEOTIDE SEQUENCE [LARGE SCALE GENOMIC DNA]</scope>
    <source>
        <strain evidence="8 10">LMG 24720</strain>
    </source>
</reference>
<evidence type="ECO:0000256" key="3">
    <source>
        <dbReference type="ARBA" id="ARBA00022692"/>
    </source>
</evidence>
<dbReference type="EMBL" id="LR134441">
    <property type="protein sequence ID" value="VEH99625.1"/>
    <property type="molecule type" value="Genomic_DNA"/>
</dbReference>
<dbReference type="Pfam" id="PF06271">
    <property type="entry name" value="RDD"/>
    <property type="match status" value="1"/>
</dbReference>
<evidence type="ECO:0000313" key="8">
    <source>
        <dbReference type="EMBL" id="KEY18734.1"/>
    </source>
</evidence>
<dbReference type="AlphaFoldDB" id="A0A448NRL6"/>
<evidence type="ECO:0000256" key="2">
    <source>
        <dbReference type="ARBA" id="ARBA00022475"/>
    </source>
</evidence>
<sequence>MARILQVVERNKAEKGYRFLNYLIDFGFSVVVIVVLAFIYVIAQYFITGKDMDEAIDEITNMNPLLDRIGTLLLYGLIMFLMEKFSNGRSLGKLITGTKVVKADGSELTTDDLLKRNFTRAVPFDQLTFLGNTGWHDGWSNTRVVRVKDYDRARAAQNDIESLGAKENL</sequence>
<dbReference type="RefSeq" id="WP_034719236.1">
    <property type="nucleotide sequence ID" value="NZ_FOIX01000004.1"/>
</dbReference>
<dbReference type="OrthoDB" id="762068at2"/>
<dbReference type="InterPro" id="IPR010432">
    <property type="entry name" value="RDD"/>
</dbReference>
<comment type="subcellular location">
    <subcellularLocation>
        <location evidence="1">Cell membrane</location>
        <topology evidence="1">Multi-pass membrane protein</topology>
    </subcellularLocation>
</comment>
<dbReference type="Proteomes" id="UP000270036">
    <property type="component" value="Chromosome"/>
</dbReference>
<dbReference type="GO" id="GO:0005886">
    <property type="term" value="C:plasma membrane"/>
    <property type="evidence" value="ECO:0007669"/>
    <property type="project" value="UniProtKB-SubCell"/>
</dbReference>
<protein>
    <submittedName>
        <fullName evidence="9">RDD family</fullName>
    </submittedName>
</protein>
<keyword evidence="5 6" id="KW-0472">Membrane</keyword>
<gene>
    <name evidence="8" type="ORF">HY04_09665</name>
    <name evidence="9" type="ORF">NCTC13489_01624</name>
</gene>
<evidence type="ECO:0000256" key="5">
    <source>
        <dbReference type="ARBA" id="ARBA00023136"/>
    </source>
</evidence>
<dbReference type="InterPro" id="IPR051791">
    <property type="entry name" value="Pra-immunoreactive"/>
</dbReference>
<keyword evidence="4 6" id="KW-1133">Transmembrane helix</keyword>
<keyword evidence="3 6" id="KW-0812">Transmembrane</keyword>
<organism evidence="9 11">
    <name type="scientific">Kaistella antarctica</name>
    <dbReference type="NCBI Taxonomy" id="266748"/>
    <lineage>
        <taxon>Bacteria</taxon>
        <taxon>Pseudomonadati</taxon>
        <taxon>Bacteroidota</taxon>
        <taxon>Flavobacteriia</taxon>
        <taxon>Flavobacteriales</taxon>
        <taxon>Weeksellaceae</taxon>
        <taxon>Chryseobacterium group</taxon>
        <taxon>Kaistella</taxon>
    </lineage>
</organism>
<evidence type="ECO:0000313" key="10">
    <source>
        <dbReference type="Proteomes" id="UP000028349"/>
    </source>
</evidence>
<keyword evidence="10" id="KW-1185">Reference proteome</keyword>
<dbReference type="KEGG" id="cant:NCTC13489_01624"/>
<reference evidence="9 11" key="2">
    <citation type="submission" date="2018-12" db="EMBL/GenBank/DDBJ databases">
        <authorList>
            <consortium name="Pathogen Informatics"/>
        </authorList>
    </citation>
    <scope>NUCLEOTIDE SEQUENCE [LARGE SCALE GENOMIC DNA]</scope>
    <source>
        <strain evidence="9 11">NCTC13489</strain>
    </source>
</reference>
<evidence type="ECO:0000313" key="11">
    <source>
        <dbReference type="Proteomes" id="UP000270036"/>
    </source>
</evidence>
<dbReference type="EMBL" id="JPEP01000002">
    <property type="protein sequence ID" value="KEY18734.1"/>
    <property type="molecule type" value="Genomic_DNA"/>
</dbReference>
<proteinExistence type="predicted"/>
<evidence type="ECO:0000256" key="4">
    <source>
        <dbReference type="ARBA" id="ARBA00022989"/>
    </source>
</evidence>
<accession>A0A448NRL6</accession>
<dbReference type="PANTHER" id="PTHR36115">
    <property type="entry name" value="PROLINE-RICH ANTIGEN HOMOLOG-RELATED"/>
    <property type="match status" value="1"/>
</dbReference>
<evidence type="ECO:0000256" key="1">
    <source>
        <dbReference type="ARBA" id="ARBA00004651"/>
    </source>
</evidence>
<dbReference type="STRING" id="266748.HY04_09665"/>
<dbReference type="PANTHER" id="PTHR36115:SF4">
    <property type="entry name" value="MEMBRANE PROTEIN"/>
    <property type="match status" value="1"/>
</dbReference>
<evidence type="ECO:0000256" key="6">
    <source>
        <dbReference type="SAM" id="Phobius"/>
    </source>
</evidence>